<feature type="domain" description="Brix" evidence="2">
    <location>
        <begin position="28"/>
        <end position="291"/>
    </location>
</feature>
<dbReference type="SMART" id="SM00879">
    <property type="entry name" value="Brix"/>
    <property type="match status" value="1"/>
</dbReference>
<reference evidence="3" key="2">
    <citation type="submission" date="2015-02" db="UniProtKB">
        <authorList>
            <consortium name="EnsemblMetazoa"/>
        </authorList>
    </citation>
    <scope>IDENTIFICATION</scope>
</reference>
<dbReference type="PANTHER" id="PTHR12661:SF5">
    <property type="entry name" value="SUPPRESSOR OF SWI4 1 HOMOLOG"/>
    <property type="match status" value="1"/>
</dbReference>
<dbReference type="eggNOG" id="KOG2963">
    <property type="taxonomic scope" value="Eukaryota"/>
</dbReference>
<feature type="region of interest" description="Disordered" evidence="1">
    <location>
        <begin position="371"/>
        <end position="456"/>
    </location>
</feature>
<dbReference type="GO" id="GO:0019843">
    <property type="term" value="F:rRNA binding"/>
    <property type="evidence" value="ECO:0007669"/>
    <property type="project" value="InterPro"/>
</dbReference>
<feature type="compositionally biased region" description="Basic residues" evidence="1">
    <location>
        <begin position="1"/>
        <end position="14"/>
    </location>
</feature>
<dbReference type="EMBL" id="JH431827">
    <property type="status" value="NOT_ANNOTATED_CDS"/>
    <property type="molecule type" value="Genomic_DNA"/>
</dbReference>
<dbReference type="PANTHER" id="PTHR12661">
    <property type="entry name" value="PETER PAN-RELATED"/>
    <property type="match status" value="1"/>
</dbReference>
<dbReference type="Pfam" id="PF04427">
    <property type="entry name" value="Brix"/>
    <property type="match status" value="1"/>
</dbReference>
<protein>
    <recommendedName>
        <fullName evidence="2">Brix domain-containing protein</fullName>
    </recommendedName>
</protein>
<dbReference type="InterPro" id="IPR045112">
    <property type="entry name" value="PPAN-like"/>
</dbReference>
<feature type="region of interest" description="Disordered" evidence="1">
    <location>
        <begin position="319"/>
        <end position="353"/>
    </location>
</feature>
<dbReference type="PROSITE" id="PS50833">
    <property type="entry name" value="BRIX"/>
    <property type="match status" value="1"/>
</dbReference>
<feature type="compositionally biased region" description="Basic and acidic residues" evidence="1">
    <location>
        <begin position="429"/>
        <end position="444"/>
    </location>
</feature>
<dbReference type="InterPro" id="IPR007109">
    <property type="entry name" value="Brix"/>
</dbReference>
<evidence type="ECO:0000259" key="2">
    <source>
        <dbReference type="PROSITE" id="PS50833"/>
    </source>
</evidence>
<dbReference type="OMA" id="KRTHAQI"/>
<feature type="compositionally biased region" description="Basic and acidic residues" evidence="1">
    <location>
        <begin position="399"/>
        <end position="418"/>
    </location>
</feature>
<name>T1J3I8_STRMM</name>
<dbReference type="Proteomes" id="UP000014500">
    <property type="component" value="Unassembled WGS sequence"/>
</dbReference>
<proteinExistence type="predicted"/>
<dbReference type="GO" id="GO:0006364">
    <property type="term" value="P:rRNA processing"/>
    <property type="evidence" value="ECO:0007669"/>
    <property type="project" value="InterPro"/>
</dbReference>
<dbReference type="GO" id="GO:0030687">
    <property type="term" value="C:preribosome, large subunit precursor"/>
    <property type="evidence" value="ECO:0007669"/>
    <property type="project" value="TreeGrafter"/>
</dbReference>
<dbReference type="STRING" id="126957.T1J3I8"/>
<dbReference type="PhylomeDB" id="T1J3I8"/>
<sequence>MAGKRKGKSSRRASQKQVNEPEEVKRAPHSFVLYRGQVGKHVAELMKDFRKVMEPYTASQLKVLRTNALKDFIAVSGVLNVSHMVMFTKSSIGVYMRIIRLPHGPTLTFRVMSYSSTRDVISALKRPLIYAKQFQHHPLIVLNNFSGEGPQMKLMATTFQNMFPSINVHKVKLNCIRRCVLMNYNSDDSTIDFRHYTIKLAPTGLSKGVKKLIQNKVPNLGNFNEISEFMIDGGNLSESEVELDGPANQVTLPQNVSSRGNMVAEQSAIRLVELGPRIKLCLIKIEDGVLNGEVLYHKHLTKTPEEIAIIRKNILKKRKLKEKRHKQQEENIKLKAQGGKNENKESSYVDNDNDAEWYKKETGVEADKGNMKYLFTKNTKKRQLREEDSGPGGPRKRMKLNERNSGARESPKRMKLNERNSGAGKPRKRMNERNESFDRKDNSKKLVHAKKKKKIV</sequence>
<evidence type="ECO:0000256" key="1">
    <source>
        <dbReference type="SAM" id="MobiDB-lite"/>
    </source>
</evidence>
<accession>T1J3I8</accession>
<dbReference type="HOGENOM" id="CLU_026936_0_0_1"/>
<feature type="compositionally biased region" description="Basic residues" evidence="1">
    <location>
        <begin position="445"/>
        <end position="456"/>
    </location>
</feature>
<dbReference type="GO" id="GO:0000027">
    <property type="term" value="P:ribosomal large subunit assembly"/>
    <property type="evidence" value="ECO:0007669"/>
    <property type="project" value="TreeGrafter"/>
</dbReference>
<dbReference type="EnsemblMetazoa" id="SMAR008154-RA">
    <property type="protein sequence ID" value="SMAR008154-PA"/>
    <property type="gene ID" value="SMAR008154"/>
</dbReference>
<dbReference type="AlphaFoldDB" id="T1J3I8"/>
<organism evidence="3 4">
    <name type="scientific">Strigamia maritima</name>
    <name type="common">European centipede</name>
    <name type="synonym">Geophilus maritimus</name>
    <dbReference type="NCBI Taxonomy" id="126957"/>
    <lineage>
        <taxon>Eukaryota</taxon>
        <taxon>Metazoa</taxon>
        <taxon>Ecdysozoa</taxon>
        <taxon>Arthropoda</taxon>
        <taxon>Myriapoda</taxon>
        <taxon>Chilopoda</taxon>
        <taxon>Pleurostigmophora</taxon>
        <taxon>Geophilomorpha</taxon>
        <taxon>Linotaeniidae</taxon>
        <taxon>Strigamia</taxon>
    </lineage>
</organism>
<evidence type="ECO:0000313" key="3">
    <source>
        <dbReference type="EnsemblMetazoa" id="SMAR008154-PA"/>
    </source>
</evidence>
<evidence type="ECO:0000313" key="4">
    <source>
        <dbReference type="Proteomes" id="UP000014500"/>
    </source>
</evidence>
<reference evidence="4" key="1">
    <citation type="submission" date="2011-05" db="EMBL/GenBank/DDBJ databases">
        <authorList>
            <person name="Richards S.R."/>
            <person name="Qu J."/>
            <person name="Jiang H."/>
            <person name="Jhangiani S.N."/>
            <person name="Agravi P."/>
            <person name="Goodspeed R."/>
            <person name="Gross S."/>
            <person name="Mandapat C."/>
            <person name="Jackson L."/>
            <person name="Mathew T."/>
            <person name="Pu L."/>
            <person name="Thornton R."/>
            <person name="Saada N."/>
            <person name="Wilczek-Boney K.B."/>
            <person name="Lee S."/>
            <person name="Kovar C."/>
            <person name="Wu Y."/>
            <person name="Scherer S.E."/>
            <person name="Worley K.C."/>
            <person name="Muzny D.M."/>
            <person name="Gibbs R."/>
        </authorList>
    </citation>
    <scope>NUCLEOTIDE SEQUENCE</scope>
    <source>
        <strain evidence="4">Brora</strain>
    </source>
</reference>
<feature type="region of interest" description="Disordered" evidence="1">
    <location>
        <begin position="1"/>
        <end position="24"/>
    </location>
</feature>
<keyword evidence="4" id="KW-1185">Reference proteome</keyword>